<accession>A0ABW5YHQ8</accession>
<dbReference type="InterPro" id="IPR026444">
    <property type="entry name" value="Secre_tail"/>
</dbReference>
<reference evidence="5" key="1">
    <citation type="journal article" date="2019" name="Int. J. Syst. Evol. Microbiol.">
        <title>The Global Catalogue of Microorganisms (GCM) 10K type strain sequencing project: providing services to taxonomists for standard genome sequencing and annotation.</title>
        <authorList>
            <consortium name="The Broad Institute Genomics Platform"/>
            <consortium name="The Broad Institute Genome Sequencing Center for Infectious Disease"/>
            <person name="Wu L."/>
            <person name="Ma J."/>
        </authorList>
    </citation>
    <scope>NUCLEOTIDE SEQUENCE [LARGE SCALE GENOMIC DNA]</scope>
    <source>
        <strain evidence="5">KCTC 22671</strain>
    </source>
</reference>
<dbReference type="Pfam" id="PF18962">
    <property type="entry name" value="Por_Secre_tail"/>
    <property type="match status" value="1"/>
</dbReference>
<dbReference type="SUPFAM" id="SSF101898">
    <property type="entry name" value="NHL repeat"/>
    <property type="match status" value="1"/>
</dbReference>
<proteinExistence type="predicted"/>
<organism evidence="4 5">
    <name type="scientific">Flavobacterium chuncheonense</name>
    <dbReference type="NCBI Taxonomy" id="2026653"/>
    <lineage>
        <taxon>Bacteria</taxon>
        <taxon>Pseudomonadati</taxon>
        <taxon>Bacteroidota</taxon>
        <taxon>Flavobacteriia</taxon>
        <taxon>Flavobacteriales</taxon>
        <taxon>Flavobacteriaceae</taxon>
        <taxon>Flavobacterium</taxon>
    </lineage>
</organism>
<keyword evidence="1 2" id="KW-0732">Signal</keyword>
<feature type="chain" id="PRO_5046008923" evidence="2">
    <location>
        <begin position="21"/>
        <end position="507"/>
    </location>
</feature>
<evidence type="ECO:0000259" key="3">
    <source>
        <dbReference type="Pfam" id="PF18962"/>
    </source>
</evidence>
<sequence length="507" mass="55164">MKKTLQLFLLFVAIHSFSQAPNIEWAKCFGGNQNEIGYGIDLTLDGGYILTGSSESADGDITSNNGDLDFWVTKVDATGNLVWQNNFGGSNIDRAYAVKSTSDGGYVVVGHTSSNDIDLTSNKGNSDAWIIKLNNLGVLQWQKNVGGGGADVFNDVILTSDGGFIAVGSTFSNNNDVSGNHGNSDFLVMKFDSLGTIEWQKCFGGSSAESVPKIIQLSDGNFLIGGYAFSTNGDITVNNGMSDYWLVKFDTTGTIIWQKSYGGTNTDSAASMAELADGNILVVGATQSNDGDVTVQNGIGDYWILKLNSSGNLIWDKSVGFAFSDWAQDVIVNPDGSFYVSGTIFAHNNGGYGQSDIGIFAFDSSGNVVWSKLIGGSNYEQGRRLIKNQDGNLVVFGETGSNNGLITDSNGMNDFWLVKFELDILSSNAFTSNDFKVYPNPTKDFIYISNPENQLIDKVEVLDLNGRVLYFSEEFLDRIDLKTFQNNIYILKLYSDKEVYNYKFIKA</sequence>
<evidence type="ECO:0000256" key="2">
    <source>
        <dbReference type="SAM" id="SignalP"/>
    </source>
</evidence>
<dbReference type="RefSeq" id="WP_379809987.1">
    <property type="nucleotide sequence ID" value="NZ_JBHUPC010000006.1"/>
</dbReference>
<comment type="caution">
    <text evidence="4">The sequence shown here is derived from an EMBL/GenBank/DDBJ whole genome shotgun (WGS) entry which is preliminary data.</text>
</comment>
<feature type="domain" description="Secretion system C-terminal sorting" evidence="3">
    <location>
        <begin position="437"/>
        <end position="505"/>
    </location>
</feature>
<dbReference type="NCBIfam" id="TIGR04183">
    <property type="entry name" value="Por_Secre_tail"/>
    <property type="match status" value="1"/>
</dbReference>
<protein>
    <submittedName>
        <fullName evidence="4">T9SS type A sorting domain-containing protein</fullName>
    </submittedName>
</protein>
<dbReference type="EMBL" id="JBHUPC010000006">
    <property type="protein sequence ID" value="MFD2890538.1"/>
    <property type="molecule type" value="Genomic_DNA"/>
</dbReference>
<dbReference type="Proteomes" id="UP001597534">
    <property type="component" value="Unassembled WGS sequence"/>
</dbReference>
<dbReference type="PANTHER" id="PTHR42754:SF1">
    <property type="entry name" value="LIPOPROTEIN"/>
    <property type="match status" value="1"/>
</dbReference>
<gene>
    <name evidence="4" type="ORF">ACFS5J_00705</name>
</gene>
<evidence type="ECO:0000313" key="4">
    <source>
        <dbReference type="EMBL" id="MFD2890538.1"/>
    </source>
</evidence>
<evidence type="ECO:0000313" key="5">
    <source>
        <dbReference type="Proteomes" id="UP001597534"/>
    </source>
</evidence>
<name>A0ABW5YHQ8_9FLAO</name>
<keyword evidence="5" id="KW-1185">Reference proteome</keyword>
<evidence type="ECO:0000256" key="1">
    <source>
        <dbReference type="ARBA" id="ARBA00022729"/>
    </source>
</evidence>
<feature type="signal peptide" evidence="2">
    <location>
        <begin position="1"/>
        <end position="20"/>
    </location>
</feature>
<dbReference type="PANTHER" id="PTHR42754">
    <property type="entry name" value="ENDOGLUCANASE"/>
    <property type="match status" value="1"/>
</dbReference>